<name>A0A8T0RB30_PANVG</name>
<dbReference type="AlphaFoldDB" id="A0A8T0RB30"/>
<feature type="region of interest" description="Disordered" evidence="1">
    <location>
        <begin position="1"/>
        <end position="85"/>
    </location>
</feature>
<evidence type="ECO:0000256" key="1">
    <source>
        <dbReference type="SAM" id="MobiDB-lite"/>
    </source>
</evidence>
<evidence type="ECO:0000313" key="3">
    <source>
        <dbReference type="Proteomes" id="UP000823388"/>
    </source>
</evidence>
<organism evidence="2 3">
    <name type="scientific">Panicum virgatum</name>
    <name type="common">Blackwell switchgrass</name>
    <dbReference type="NCBI Taxonomy" id="38727"/>
    <lineage>
        <taxon>Eukaryota</taxon>
        <taxon>Viridiplantae</taxon>
        <taxon>Streptophyta</taxon>
        <taxon>Embryophyta</taxon>
        <taxon>Tracheophyta</taxon>
        <taxon>Spermatophyta</taxon>
        <taxon>Magnoliopsida</taxon>
        <taxon>Liliopsida</taxon>
        <taxon>Poales</taxon>
        <taxon>Poaceae</taxon>
        <taxon>PACMAD clade</taxon>
        <taxon>Panicoideae</taxon>
        <taxon>Panicodae</taxon>
        <taxon>Paniceae</taxon>
        <taxon>Panicinae</taxon>
        <taxon>Panicum</taxon>
        <taxon>Panicum sect. Hiantes</taxon>
    </lineage>
</organism>
<keyword evidence="3" id="KW-1185">Reference proteome</keyword>
<gene>
    <name evidence="2" type="ORF">PVAP13_6KG151742</name>
</gene>
<dbReference type="Proteomes" id="UP000823388">
    <property type="component" value="Chromosome 6K"/>
</dbReference>
<dbReference type="EMBL" id="CM029047">
    <property type="protein sequence ID" value="KAG2583047.1"/>
    <property type="molecule type" value="Genomic_DNA"/>
</dbReference>
<feature type="compositionally biased region" description="Basic and acidic residues" evidence="1">
    <location>
        <begin position="1"/>
        <end position="12"/>
    </location>
</feature>
<evidence type="ECO:0000313" key="2">
    <source>
        <dbReference type="EMBL" id="KAG2583047.1"/>
    </source>
</evidence>
<feature type="compositionally biased region" description="Basic and acidic residues" evidence="1">
    <location>
        <begin position="31"/>
        <end position="41"/>
    </location>
</feature>
<sequence length="213" mass="23080">MVQCSSDDHRVPLGDITNSQSRQAGSRKRARVSENDADQRAARRQKARDRYANMPPEKKTELNAKKRQDYHRKQAEKRSVAMTNTPQSEVLHVGGTKSFMETPQSAMIHSVGSAGLSDFPVSELFHEDASATSNGVAGVAGSQQEYVRLVRHEAALPDTPQSAVLHVDGIPSFMETPQTGVSPIAGLAGLTDNPPSALLHVDDSAVYNETGLY</sequence>
<feature type="compositionally biased region" description="Basic and acidic residues" evidence="1">
    <location>
        <begin position="48"/>
        <end position="79"/>
    </location>
</feature>
<protein>
    <submittedName>
        <fullName evidence="2">Uncharacterized protein</fullName>
    </submittedName>
</protein>
<proteinExistence type="predicted"/>
<comment type="caution">
    <text evidence="2">The sequence shown here is derived from an EMBL/GenBank/DDBJ whole genome shotgun (WGS) entry which is preliminary data.</text>
</comment>
<accession>A0A8T0RB30</accession>
<reference evidence="2" key="1">
    <citation type="submission" date="2020-05" db="EMBL/GenBank/DDBJ databases">
        <title>WGS assembly of Panicum virgatum.</title>
        <authorList>
            <person name="Lovell J.T."/>
            <person name="Jenkins J."/>
            <person name="Shu S."/>
            <person name="Juenger T.E."/>
            <person name="Schmutz J."/>
        </authorList>
    </citation>
    <scope>NUCLEOTIDE SEQUENCE</scope>
    <source>
        <strain evidence="2">AP13</strain>
    </source>
</reference>